<dbReference type="AlphaFoldDB" id="A0A151NAW7"/>
<feature type="transmembrane region" description="Helical" evidence="1">
    <location>
        <begin position="51"/>
        <end position="70"/>
    </location>
</feature>
<evidence type="ECO:0000256" key="1">
    <source>
        <dbReference type="SAM" id="Phobius"/>
    </source>
</evidence>
<evidence type="ECO:0000313" key="3">
    <source>
        <dbReference type="Proteomes" id="UP000050525"/>
    </source>
</evidence>
<keyword evidence="1" id="KW-1133">Transmembrane helix</keyword>
<dbReference type="Proteomes" id="UP000050525">
    <property type="component" value="Unassembled WGS sequence"/>
</dbReference>
<protein>
    <submittedName>
        <fullName evidence="2">Uncharacterized protein</fullName>
    </submittedName>
</protein>
<keyword evidence="3" id="KW-1185">Reference proteome</keyword>
<dbReference type="STRING" id="8496.A0A151NAW7"/>
<keyword evidence="1" id="KW-0472">Membrane</keyword>
<proteinExistence type="predicted"/>
<evidence type="ECO:0000313" key="2">
    <source>
        <dbReference type="EMBL" id="KYO33973.1"/>
    </source>
</evidence>
<organism evidence="2 3">
    <name type="scientific">Alligator mississippiensis</name>
    <name type="common">American alligator</name>
    <dbReference type="NCBI Taxonomy" id="8496"/>
    <lineage>
        <taxon>Eukaryota</taxon>
        <taxon>Metazoa</taxon>
        <taxon>Chordata</taxon>
        <taxon>Craniata</taxon>
        <taxon>Vertebrata</taxon>
        <taxon>Euteleostomi</taxon>
        <taxon>Archelosauria</taxon>
        <taxon>Archosauria</taxon>
        <taxon>Crocodylia</taxon>
        <taxon>Alligatoridae</taxon>
        <taxon>Alligatorinae</taxon>
        <taxon>Alligator</taxon>
    </lineage>
</organism>
<comment type="caution">
    <text evidence="2">The sequence shown here is derived from an EMBL/GenBank/DDBJ whole genome shotgun (WGS) entry which is preliminary data.</text>
</comment>
<dbReference type="eggNOG" id="ENOG502QUS2">
    <property type="taxonomic scope" value="Eukaryota"/>
</dbReference>
<accession>A0A151NAW7</accession>
<gene>
    <name evidence="2" type="ORF">Y1Q_0024576</name>
</gene>
<dbReference type="EMBL" id="AKHW03003627">
    <property type="protein sequence ID" value="KYO33973.1"/>
    <property type="molecule type" value="Genomic_DNA"/>
</dbReference>
<name>A0A151NAW7_ALLMI</name>
<keyword evidence="1" id="KW-0812">Transmembrane</keyword>
<reference evidence="2 3" key="1">
    <citation type="journal article" date="2012" name="Genome Biol.">
        <title>Sequencing three crocodilian genomes to illuminate the evolution of archosaurs and amniotes.</title>
        <authorList>
            <person name="St John J.A."/>
            <person name="Braun E.L."/>
            <person name="Isberg S.R."/>
            <person name="Miles L.G."/>
            <person name="Chong A.Y."/>
            <person name="Gongora J."/>
            <person name="Dalzell P."/>
            <person name="Moran C."/>
            <person name="Bed'hom B."/>
            <person name="Abzhanov A."/>
            <person name="Burgess S.C."/>
            <person name="Cooksey A.M."/>
            <person name="Castoe T.A."/>
            <person name="Crawford N.G."/>
            <person name="Densmore L.D."/>
            <person name="Drew J.C."/>
            <person name="Edwards S.V."/>
            <person name="Faircloth B.C."/>
            <person name="Fujita M.K."/>
            <person name="Greenwold M.J."/>
            <person name="Hoffmann F.G."/>
            <person name="Howard J.M."/>
            <person name="Iguchi T."/>
            <person name="Janes D.E."/>
            <person name="Khan S.Y."/>
            <person name="Kohno S."/>
            <person name="de Koning A.J."/>
            <person name="Lance S.L."/>
            <person name="McCarthy F.M."/>
            <person name="McCormack J.E."/>
            <person name="Merchant M.E."/>
            <person name="Peterson D.G."/>
            <person name="Pollock D.D."/>
            <person name="Pourmand N."/>
            <person name="Raney B.J."/>
            <person name="Roessler K.A."/>
            <person name="Sanford J.R."/>
            <person name="Sawyer R.H."/>
            <person name="Schmidt C.J."/>
            <person name="Triplett E.W."/>
            <person name="Tuberville T.D."/>
            <person name="Venegas-Anaya M."/>
            <person name="Howard J.T."/>
            <person name="Jarvis E.D."/>
            <person name="Guillette L.J.Jr."/>
            <person name="Glenn T.C."/>
            <person name="Green R.E."/>
            <person name="Ray D.A."/>
        </authorList>
    </citation>
    <scope>NUCLEOTIDE SEQUENCE [LARGE SCALE GENOMIC DNA]</scope>
    <source>
        <strain evidence="2">KSC_2009_1</strain>
    </source>
</reference>
<sequence>MRRLHFSAFVYSAKRGEDIKLQMKAVYNLSSSRTDINCTSDNQFSKVLFPVLYTVLFLVGIVMNGLAMYLKQTSYFAFLEKK</sequence>